<name>A0A248KJP9_9ENTR</name>
<gene>
    <name evidence="1" type="ORF">CEW81_16935</name>
</gene>
<sequence length="128" mass="14307">MTFADRLIAAGAIALLVTVGVVWVKAERTHSDNVQLRRDLQTQTQARNTAEWLLHGQEQTIQIFSAIRAANAAARREDERLRDEAQNQITLILEKDECAKRDVPAAAVEWLQRVENRARSGSGDPAAY</sequence>
<dbReference type="AlphaFoldDB" id="A0A248KJP9"/>
<proteinExistence type="predicted"/>
<dbReference type="EMBL" id="CP022114">
    <property type="protein sequence ID" value="ASG63797.1"/>
    <property type="molecule type" value="Genomic_DNA"/>
</dbReference>
<evidence type="ECO:0000313" key="1">
    <source>
        <dbReference type="EMBL" id="ASG63797.1"/>
    </source>
</evidence>
<accession>A0A248KJP9</accession>
<dbReference type="Proteomes" id="UP000197098">
    <property type="component" value="Chromosome"/>
</dbReference>
<organism evidence="1 2">
    <name type="scientific">Kluyvera genomosp. 3</name>
    <dbReference type="NCBI Taxonomy" id="2774055"/>
    <lineage>
        <taxon>Bacteria</taxon>
        <taxon>Pseudomonadati</taxon>
        <taxon>Pseudomonadota</taxon>
        <taxon>Gammaproteobacteria</taxon>
        <taxon>Enterobacterales</taxon>
        <taxon>Enterobacteriaceae</taxon>
        <taxon>Kluyvera</taxon>
    </lineage>
</organism>
<evidence type="ECO:0000313" key="2">
    <source>
        <dbReference type="Proteomes" id="UP000197098"/>
    </source>
</evidence>
<reference evidence="1 2" key="1">
    <citation type="submission" date="2017-06" db="EMBL/GenBank/DDBJ databases">
        <title>Origin of plasmid-mediated fosfomycin resistance gene fosA3.</title>
        <authorList>
            <person name="Ito R."/>
            <person name="Pacey M.P."/>
            <person name="Doi Y."/>
        </authorList>
    </citation>
    <scope>NUCLEOTIDE SEQUENCE [LARGE SCALE GENOMIC DNA]</scope>
    <source>
        <strain evidence="1 2">YDC799</strain>
    </source>
</reference>
<protein>
    <submittedName>
        <fullName evidence="1">DUF2570 domain-containing protein</fullName>
    </submittedName>
</protein>